<dbReference type="SMART" id="SM00388">
    <property type="entry name" value="HisKA"/>
    <property type="match status" value="1"/>
</dbReference>
<evidence type="ECO:0000256" key="7">
    <source>
        <dbReference type="ARBA" id="ARBA00022840"/>
    </source>
</evidence>
<dbReference type="InterPro" id="IPR036890">
    <property type="entry name" value="HATPase_C_sf"/>
</dbReference>
<evidence type="ECO:0000259" key="9">
    <source>
        <dbReference type="PROSITE" id="PS50109"/>
    </source>
</evidence>
<dbReference type="Pfam" id="PF08447">
    <property type="entry name" value="PAS_3"/>
    <property type="match status" value="1"/>
</dbReference>
<evidence type="ECO:0000259" key="10">
    <source>
        <dbReference type="PROSITE" id="PS50112"/>
    </source>
</evidence>
<proteinExistence type="predicted"/>
<evidence type="ECO:0000256" key="6">
    <source>
        <dbReference type="ARBA" id="ARBA00022777"/>
    </source>
</evidence>
<evidence type="ECO:0000256" key="2">
    <source>
        <dbReference type="ARBA" id="ARBA00012438"/>
    </source>
</evidence>
<comment type="catalytic activity">
    <reaction evidence="1">
        <text>ATP + protein L-histidine = ADP + protein N-phospho-L-histidine.</text>
        <dbReference type="EC" id="2.7.13.3"/>
    </reaction>
</comment>
<dbReference type="InterPro" id="IPR003594">
    <property type="entry name" value="HATPase_dom"/>
</dbReference>
<dbReference type="InterPro" id="IPR004358">
    <property type="entry name" value="Sig_transdc_His_kin-like_C"/>
</dbReference>
<feature type="domain" description="PAS" evidence="10">
    <location>
        <begin position="167"/>
        <end position="222"/>
    </location>
</feature>
<dbReference type="SUPFAM" id="SSF47384">
    <property type="entry name" value="Homodimeric domain of signal transducing histidine kinase"/>
    <property type="match status" value="1"/>
</dbReference>
<dbReference type="PANTHER" id="PTHR43065">
    <property type="entry name" value="SENSOR HISTIDINE KINASE"/>
    <property type="match status" value="1"/>
</dbReference>
<dbReference type="CDD" id="cd00130">
    <property type="entry name" value="PAS"/>
    <property type="match status" value="2"/>
</dbReference>
<feature type="domain" description="PAS" evidence="10">
    <location>
        <begin position="48"/>
        <end position="97"/>
    </location>
</feature>
<keyword evidence="13" id="KW-1185">Reference proteome</keyword>
<dbReference type="SMART" id="SM00086">
    <property type="entry name" value="PAC"/>
    <property type="match status" value="2"/>
</dbReference>
<dbReference type="InterPro" id="IPR000014">
    <property type="entry name" value="PAS"/>
</dbReference>
<dbReference type="SMART" id="SM00387">
    <property type="entry name" value="HATPase_c"/>
    <property type="match status" value="1"/>
</dbReference>
<dbReference type="Gene3D" id="1.10.287.130">
    <property type="match status" value="1"/>
</dbReference>
<dbReference type="PANTHER" id="PTHR43065:SF34">
    <property type="entry name" value="SPORULATION KINASE A"/>
    <property type="match status" value="1"/>
</dbReference>
<dbReference type="SUPFAM" id="SSF55785">
    <property type="entry name" value="PYP-like sensor domain (PAS domain)"/>
    <property type="match status" value="2"/>
</dbReference>
<keyword evidence="4" id="KW-0808">Transferase</keyword>
<sequence length="502" mass="56505">MRCRVSYLNNKPVEKLKEKVLFSPHCLLTENINGLLENYLTGVYLVQDERVLYVNSRLAEMFGYTQEEMLSIHPVEFVHPEDRNRMLEETRKRLKGMKRTAQYWLRGVRKDGSIFYYETHASLITYGGKPALMGTVLDVTSQKHASELIVEHDLRYQRLIKYLPEPIIVHDKGEMIYINNAGLKLLGADSPEQILCLTNDQITHPDHHESMRERLAKVVLSDEPLDFMETVLIGLDGQTIEVEASSIRIHNFLGRKLVIQTVFRDIRDRKRAEEALINSEKLSVAGQMAAGIAHEIRNPLASLKGFSQLLKTKFDKHHDYLDIMLTELDRINGIVQEFMALAKPQAHEFYGNHDVAKIIKSVMTLLETQAVMNNVQINLSIISDSTVTRCDENQIKQVFINLLKNAIDAMPLGGEVDIDLALAPQRNDSLAITITDHGVGIPKEQLEKLGGPFYTTKSSGTGLGLMICNRIIAAHHGSISFTSELGTGTSVTVVLPVISKLN</sequence>
<dbReference type="SMART" id="SM00091">
    <property type="entry name" value="PAS"/>
    <property type="match status" value="2"/>
</dbReference>
<keyword evidence="5" id="KW-0547">Nucleotide-binding</keyword>
<dbReference type="InterPro" id="IPR003661">
    <property type="entry name" value="HisK_dim/P_dom"/>
</dbReference>
<gene>
    <name evidence="12" type="ORF">ACFFJ8_26730</name>
</gene>
<keyword evidence="6" id="KW-0418">Kinase</keyword>
<evidence type="ECO:0000256" key="3">
    <source>
        <dbReference type="ARBA" id="ARBA00022553"/>
    </source>
</evidence>
<evidence type="ECO:0000256" key="5">
    <source>
        <dbReference type="ARBA" id="ARBA00022741"/>
    </source>
</evidence>
<dbReference type="Pfam" id="PF00989">
    <property type="entry name" value="PAS"/>
    <property type="match status" value="1"/>
</dbReference>
<dbReference type="InterPro" id="IPR013655">
    <property type="entry name" value="PAS_fold_3"/>
</dbReference>
<feature type="domain" description="Histidine kinase" evidence="9">
    <location>
        <begin position="291"/>
        <end position="499"/>
    </location>
</feature>
<evidence type="ECO:0000256" key="4">
    <source>
        <dbReference type="ARBA" id="ARBA00022679"/>
    </source>
</evidence>
<dbReference type="InterPro" id="IPR001610">
    <property type="entry name" value="PAC"/>
</dbReference>
<dbReference type="NCBIfam" id="TIGR00229">
    <property type="entry name" value="sensory_box"/>
    <property type="match status" value="2"/>
</dbReference>
<dbReference type="Pfam" id="PF02518">
    <property type="entry name" value="HATPase_c"/>
    <property type="match status" value="1"/>
</dbReference>
<dbReference type="EC" id="2.7.13.3" evidence="2"/>
<reference evidence="12 13" key="1">
    <citation type="submission" date="2024-09" db="EMBL/GenBank/DDBJ databases">
        <authorList>
            <person name="Sun Q."/>
            <person name="Mori K."/>
        </authorList>
    </citation>
    <scope>NUCLEOTIDE SEQUENCE [LARGE SCALE GENOMIC DNA]</scope>
    <source>
        <strain evidence="12 13">CCM 4839</strain>
    </source>
</reference>
<keyword evidence="3" id="KW-0597">Phosphoprotein</keyword>
<organism evidence="12 13">
    <name type="scientific">Paenibacillus mendelii</name>
    <dbReference type="NCBI Taxonomy" id="206163"/>
    <lineage>
        <taxon>Bacteria</taxon>
        <taxon>Bacillati</taxon>
        <taxon>Bacillota</taxon>
        <taxon>Bacilli</taxon>
        <taxon>Bacillales</taxon>
        <taxon>Paenibacillaceae</taxon>
        <taxon>Paenibacillus</taxon>
    </lineage>
</organism>
<dbReference type="SUPFAM" id="SSF55874">
    <property type="entry name" value="ATPase domain of HSP90 chaperone/DNA topoisomerase II/histidine kinase"/>
    <property type="match status" value="1"/>
</dbReference>
<dbReference type="RefSeq" id="WP_204816098.1">
    <property type="nucleotide sequence ID" value="NZ_JANHOF010000001.1"/>
</dbReference>
<dbReference type="InterPro" id="IPR013767">
    <property type="entry name" value="PAS_fold"/>
</dbReference>
<dbReference type="InterPro" id="IPR036097">
    <property type="entry name" value="HisK_dim/P_sf"/>
</dbReference>
<dbReference type="PROSITE" id="PS50112">
    <property type="entry name" value="PAS"/>
    <property type="match status" value="2"/>
</dbReference>
<dbReference type="PRINTS" id="PR00344">
    <property type="entry name" value="BCTRLSENSOR"/>
</dbReference>
<protein>
    <recommendedName>
        <fullName evidence="2">histidine kinase</fullName>
        <ecNumber evidence="2">2.7.13.3</ecNumber>
    </recommendedName>
</protein>
<accession>A0ABV6JJC2</accession>
<dbReference type="Pfam" id="PF00512">
    <property type="entry name" value="HisKA"/>
    <property type="match status" value="1"/>
</dbReference>
<evidence type="ECO:0000259" key="11">
    <source>
        <dbReference type="PROSITE" id="PS50113"/>
    </source>
</evidence>
<dbReference type="CDD" id="cd00082">
    <property type="entry name" value="HisKA"/>
    <property type="match status" value="1"/>
</dbReference>
<evidence type="ECO:0000256" key="8">
    <source>
        <dbReference type="ARBA" id="ARBA00023012"/>
    </source>
</evidence>
<evidence type="ECO:0000313" key="12">
    <source>
        <dbReference type="EMBL" id="MFC0394945.1"/>
    </source>
</evidence>
<dbReference type="InterPro" id="IPR000700">
    <property type="entry name" value="PAS-assoc_C"/>
</dbReference>
<dbReference type="Gene3D" id="3.30.565.10">
    <property type="entry name" value="Histidine kinase-like ATPase, C-terminal domain"/>
    <property type="match status" value="1"/>
</dbReference>
<dbReference type="Proteomes" id="UP001589818">
    <property type="component" value="Unassembled WGS sequence"/>
</dbReference>
<dbReference type="InterPro" id="IPR035965">
    <property type="entry name" value="PAS-like_dom_sf"/>
</dbReference>
<dbReference type="EMBL" id="JBHLVF010000041">
    <property type="protein sequence ID" value="MFC0394945.1"/>
    <property type="molecule type" value="Genomic_DNA"/>
</dbReference>
<evidence type="ECO:0000256" key="1">
    <source>
        <dbReference type="ARBA" id="ARBA00000085"/>
    </source>
</evidence>
<keyword evidence="7" id="KW-0067">ATP-binding</keyword>
<comment type="caution">
    <text evidence="12">The sequence shown here is derived from an EMBL/GenBank/DDBJ whole genome shotgun (WGS) entry which is preliminary data.</text>
</comment>
<dbReference type="PROSITE" id="PS50109">
    <property type="entry name" value="HIS_KIN"/>
    <property type="match status" value="1"/>
</dbReference>
<dbReference type="Gene3D" id="3.30.450.20">
    <property type="entry name" value="PAS domain"/>
    <property type="match status" value="2"/>
</dbReference>
<dbReference type="InterPro" id="IPR005467">
    <property type="entry name" value="His_kinase_dom"/>
</dbReference>
<dbReference type="PROSITE" id="PS50113">
    <property type="entry name" value="PAC"/>
    <property type="match status" value="1"/>
</dbReference>
<feature type="domain" description="PAC" evidence="11">
    <location>
        <begin position="226"/>
        <end position="278"/>
    </location>
</feature>
<keyword evidence="8" id="KW-0902">Two-component regulatory system</keyword>
<evidence type="ECO:0000313" key="13">
    <source>
        <dbReference type="Proteomes" id="UP001589818"/>
    </source>
</evidence>
<dbReference type="CDD" id="cd00075">
    <property type="entry name" value="HATPase"/>
    <property type="match status" value="1"/>
</dbReference>
<name>A0ABV6JJC2_9BACL</name>